<organism evidence="4 5">
    <name type="scientific">Pilimelia terevasa</name>
    <dbReference type="NCBI Taxonomy" id="53372"/>
    <lineage>
        <taxon>Bacteria</taxon>
        <taxon>Bacillati</taxon>
        <taxon>Actinomycetota</taxon>
        <taxon>Actinomycetes</taxon>
        <taxon>Micromonosporales</taxon>
        <taxon>Micromonosporaceae</taxon>
        <taxon>Pilimelia</taxon>
    </lineage>
</organism>
<dbReference type="PANTHER" id="PTHR30535">
    <property type="entry name" value="VITAMIN B12-BINDING PROTEIN"/>
    <property type="match status" value="1"/>
</dbReference>
<gene>
    <name evidence="4" type="ORF">GCM10010124_19590</name>
</gene>
<keyword evidence="2" id="KW-0732">Signal</keyword>
<dbReference type="Pfam" id="PF01497">
    <property type="entry name" value="Peripla_BP_2"/>
    <property type="match status" value="1"/>
</dbReference>
<evidence type="ECO:0000313" key="5">
    <source>
        <dbReference type="Proteomes" id="UP000662200"/>
    </source>
</evidence>
<dbReference type="AlphaFoldDB" id="A0A8J3BNC9"/>
<comment type="similarity">
    <text evidence="1">Belongs to the bacterial solute-binding protein 8 family.</text>
</comment>
<dbReference type="EMBL" id="BMQC01000005">
    <property type="protein sequence ID" value="GGK26998.1"/>
    <property type="molecule type" value="Genomic_DNA"/>
</dbReference>
<evidence type="ECO:0000256" key="1">
    <source>
        <dbReference type="ARBA" id="ARBA00008814"/>
    </source>
</evidence>
<dbReference type="InterPro" id="IPR050902">
    <property type="entry name" value="ABC_Transporter_SBP"/>
</dbReference>
<comment type="caution">
    <text evidence="4">The sequence shown here is derived from an EMBL/GenBank/DDBJ whole genome shotgun (WGS) entry which is preliminary data.</text>
</comment>
<evidence type="ECO:0000313" key="4">
    <source>
        <dbReference type="EMBL" id="GGK26998.1"/>
    </source>
</evidence>
<protein>
    <submittedName>
        <fullName evidence="4">ABC transporter substrate-binding protein</fullName>
    </submittedName>
</protein>
<keyword evidence="5" id="KW-1185">Reference proteome</keyword>
<dbReference type="InterPro" id="IPR054828">
    <property type="entry name" value="Vit_B12_bind_prot"/>
</dbReference>
<dbReference type="PANTHER" id="PTHR30535:SF35">
    <property type="entry name" value="PERIPLASMIC BINDING PROTEIN"/>
    <property type="match status" value="1"/>
</dbReference>
<evidence type="ECO:0000259" key="3">
    <source>
        <dbReference type="Pfam" id="PF01497"/>
    </source>
</evidence>
<name>A0A8J3BNC9_9ACTN</name>
<accession>A0A8J3BNC9</accession>
<dbReference type="Proteomes" id="UP000662200">
    <property type="component" value="Unassembled WGS sequence"/>
</dbReference>
<reference evidence="4" key="2">
    <citation type="submission" date="2020-09" db="EMBL/GenBank/DDBJ databases">
        <authorList>
            <person name="Sun Q."/>
            <person name="Ohkuma M."/>
        </authorList>
    </citation>
    <scope>NUCLEOTIDE SEQUENCE</scope>
    <source>
        <strain evidence="4">JCM 3091</strain>
    </source>
</reference>
<dbReference type="Gene3D" id="3.40.50.1980">
    <property type="entry name" value="Nitrogenase molybdenum iron protein domain"/>
    <property type="match status" value="2"/>
</dbReference>
<sequence length="268" mass="27328">MAGVAVDGAQGAAGAADDLGEVVPGPPRRVVSLVPSLTEAVAAGAADLLVGATDYCVHPAGLDVARVGGSKYPSVEAVRAARPDLVLANVEENRESDVAALRAAGIPVWVSYPRTVPQALDTLRRLYGALGRPAPGWLGAAAAAWADLPAPAAPTPVVVPVWRRPWIVLGSDTFAGDVLSRLGLRNVYGDADQRYPRPAADALRTSGAALAVLPDEPYAFTADDGPEAFAGLPCALVSGRHLTWYGPSLVEAPAVLAAALARPVTAAG</sequence>
<dbReference type="SUPFAM" id="SSF53807">
    <property type="entry name" value="Helical backbone' metal receptor"/>
    <property type="match status" value="1"/>
</dbReference>
<proteinExistence type="inferred from homology"/>
<dbReference type="InterPro" id="IPR002491">
    <property type="entry name" value="ABC_transptr_periplasmic_BD"/>
</dbReference>
<dbReference type="NCBIfam" id="NF038402">
    <property type="entry name" value="TroA_like"/>
    <property type="match status" value="1"/>
</dbReference>
<evidence type="ECO:0000256" key="2">
    <source>
        <dbReference type="ARBA" id="ARBA00022729"/>
    </source>
</evidence>
<reference evidence="4" key="1">
    <citation type="journal article" date="2014" name="Int. J. Syst. Evol. Microbiol.">
        <title>Complete genome sequence of Corynebacterium casei LMG S-19264T (=DSM 44701T), isolated from a smear-ripened cheese.</title>
        <authorList>
            <consortium name="US DOE Joint Genome Institute (JGI-PGF)"/>
            <person name="Walter F."/>
            <person name="Albersmeier A."/>
            <person name="Kalinowski J."/>
            <person name="Ruckert C."/>
        </authorList>
    </citation>
    <scope>NUCLEOTIDE SEQUENCE</scope>
    <source>
        <strain evidence="4">JCM 3091</strain>
    </source>
</reference>
<feature type="domain" description="Fe/B12 periplasmic-binding" evidence="3">
    <location>
        <begin position="30"/>
        <end position="203"/>
    </location>
</feature>